<sequence>MALLDVAESPVVDDTLRQEARTIRDSFSQTLLADTLVHWSPDEPAAVIVLLPISDRAFLSDDRDAQPPLFLLRFDFDVSTLALNQHTLQSHPTTAAAPPFAVSARRIHPANASTLEAADLWSLSTTTTTTTTTAAAAADRHPLPQHDVYTVAVHPTLSPPPSANTTTLDSAFPLTFDITAAQPAPANDNNACSSLLLRHTRLLLPARLHPGDCVASRPPPVIRLDDPAQLVVQIGVPDARRIGEGGV</sequence>
<organism evidence="1 2">
    <name type="scientific">Diplodia intermedia</name>
    <dbReference type="NCBI Taxonomy" id="856260"/>
    <lineage>
        <taxon>Eukaryota</taxon>
        <taxon>Fungi</taxon>
        <taxon>Dikarya</taxon>
        <taxon>Ascomycota</taxon>
        <taxon>Pezizomycotina</taxon>
        <taxon>Dothideomycetes</taxon>
        <taxon>Dothideomycetes incertae sedis</taxon>
        <taxon>Botryosphaeriales</taxon>
        <taxon>Botryosphaeriaceae</taxon>
        <taxon>Diplodia</taxon>
    </lineage>
</organism>
<gene>
    <name evidence="1" type="ORF">SLS58_009345</name>
</gene>
<protein>
    <submittedName>
        <fullName evidence="1">Uncharacterized protein</fullName>
    </submittedName>
</protein>
<evidence type="ECO:0000313" key="2">
    <source>
        <dbReference type="Proteomes" id="UP001521184"/>
    </source>
</evidence>
<dbReference type="EMBL" id="JAKEKT020000090">
    <property type="protein sequence ID" value="KAL1637336.1"/>
    <property type="molecule type" value="Genomic_DNA"/>
</dbReference>
<evidence type="ECO:0000313" key="1">
    <source>
        <dbReference type="EMBL" id="KAL1637336.1"/>
    </source>
</evidence>
<name>A0ABR3TDA7_9PEZI</name>
<keyword evidence="2" id="KW-1185">Reference proteome</keyword>
<reference evidence="1 2" key="1">
    <citation type="journal article" date="2023" name="Plant Dis.">
        <title>First Report of Diplodia intermedia Causing Canker and Dieback Diseases on Apple Trees in Canada.</title>
        <authorList>
            <person name="Ellouze W."/>
            <person name="Ilyukhin E."/>
            <person name="Sulman M."/>
            <person name="Ali S."/>
        </authorList>
    </citation>
    <scope>NUCLEOTIDE SEQUENCE [LARGE SCALE GENOMIC DNA]</scope>
    <source>
        <strain evidence="1 2">M45-28</strain>
    </source>
</reference>
<dbReference type="Proteomes" id="UP001521184">
    <property type="component" value="Unassembled WGS sequence"/>
</dbReference>
<proteinExistence type="predicted"/>
<accession>A0ABR3TDA7</accession>
<comment type="caution">
    <text evidence="1">The sequence shown here is derived from an EMBL/GenBank/DDBJ whole genome shotgun (WGS) entry which is preliminary data.</text>
</comment>